<dbReference type="OrthoDB" id="2081028at2"/>
<dbReference type="STRING" id="1547283.A9C19_01565"/>
<keyword evidence="3" id="KW-1185">Reference proteome</keyword>
<dbReference type="InterPro" id="IPR018770">
    <property type="entry name" value="ChloroindolylP_hydrolase"/>
</dbReference>
<keyword evidence="1" id="KW-0472">Membrane</keyword>
<feature type="transmembrane region" description="Helical" evidence="1">
    <location>
        <begin position="7"/>
        <end position="27"/>
    </location>
</feature>
<dbReference type="AlphaFoldDB" id="A0A1L3MMH0"/>
<dbReference type="RefSeq" id="WP_072578333.1">
    <property type="nucleotide sequence ID" value="NZ_CP016020.1"/>
</dbReference>
<evidence type="ECO:0000313" key="2">
    <source>
        <dbReference type="EMBL" id="APH03543.1"/>
    </source>
</evidence>
<sequence length="210" mass="24233">MKQTLNFLIQSFTGFVATTTTWTVAMIGFDQSFLMSSLYAIGGGITAFFLAKGITFTMFLKQNQLSRKEYRYIKHHVKDANIKIKRLRKALFTIRNVSSIKQNVEIYRVVTKIYSITKKEPKRFYLAESFYYSHLDSLVELSERYAFLASQPKKNVELASSLSETRQTISSLADTLEKDLHDILSKDIDQLHFELDVAKLSIDKSMKNNK</sequence>
<name>A0A1L3MMH0_9BACI</name>
<feature type="transmembrane region" description="Helical" evidence="1">
    <location>
        <begin position="39"/>
        <end position="60"/>
    </location>
</feature>
<organism evidence="2 3">
    <name type="scientific">Bacillus weihaiensis</name>
    <dbReference type="NCBI Taxonomy" id="1547283"/>
    <lineage>
        <taxon>Bacteria</taxon>
        <taxon>Bacillati</taxon>
        <taxon>Bacillota</taxon>
        <taxon>Bacilli</taxon>
        <taxon>Bacillales</taxon>
        <taxon>Bacillaceae</taxon>
        <taxon>Bacillus</taxon>
    </lineage>
</organism>
<accession>A0A1L3MMH0</accession>
<keyword evidence="1" id="KW-0812">Transmembrane</keyword>
<reference evidence="2 3" key="1">
    <citation type="journal article" date="2016" name="Sci. Rep.">
        <title>Complete genome sequence and transcriptomic analysis of a novel marine strain Bacillus weihaiensis reveals the mechanism of brown algae degradation.</title>
        <authorList>
            <person name="Zhu Y."/>
            <person name="Chen P."/>
            <person name="Bao Y."/>
            <person name="Men Y."/>
            <person name="Zeng Y."/>
            <person name="Yang J."/>
            <person name="Sun J."/>
            <person name="Sun Y."/>
        </authorList>
    </citation>
    <scope>NUCLEOTIDE SEQUENCE [LARGE SCALE GENOMIC DNA]</scope>
    <source>
        <strain evidence="2 3">Alg07</strain>
    </source>
</reference>
<protein>
    <submittedName>
        <fullName evidence="2">Protein xpaC</fullName>
    </submittedName>
</protein>
<dbReference type="EMBL" id="CP016020">
    <property type="protein sequence ID" value="APH03543.1"/>
    <property type="molecule type" value="Genomic_DNA"/>
</dbReference>
<dbReference type="KEGG" id="bwh:A9C19_01565"/>
<proteinExistence type="predicted"/>
<gene>
    <name evidence="2" type="ORF">A9C19_01565</name>
</gene>
<dbReference type="Proteomes" id="UP000181936">
    <property type="component" value="Chromosome"/>
</dbReference>
<evidence type="ECO:0000313" key="3">
    <source>
        <dbReference type="Proteomes" id="UP000181936"/>
    </source>
</evidence>
<keyword evidence="1" id="KW-1133">Transmembrane helix</keyword>
<evidence type="ECO:0000256" key="1">
    <source>
        <dbReference type="SAM" id="Phobius"/>
    </source>
</evidence>
<dbReference type="Pfam" id="PF10112">
    <property type="entry name" value="Halogen_Hydrol"/>
    <property type="match status" value="1"/>
</dbReference>